<proteinExistence type="predicted"/>
<reference evidence="2" key="1">
    <citation type="submission" date="2023-07" db="EMBL/GenBank/DDBJ databases">
        <title>30 novel species of actinomycetes from the DSMZ collection.</title>
        <authorList>
            <person name="Nouioui I."/>
        </authorList>
    </citation>
    <scope>NUCLEOTIDE SEQUENCE [LARGE SCALE GENOMIC DNA]</scope>
    <source>
        <strain evidence="2">DSM 44743</strain>
    </source>
</reference>
<evidence type="ECO:0000313" key="1">
    <source>
        <dbReference type="EMBL" id="MDT0328464.1"/>
    </source>
</evidence>
<gene>
    <name evidence="1" type="ORF">RM479_08565</name>
</gene>
<organism evidence="1 2">
    <name type="scientific">Nocardiopsis lambiniae</name>
    <dbReference type="NCBI Taxonomy" id="3075539"/>
    <lineage>
        <taxon>Bacteria</taxon>
        <taxon>Bacillati</taxon>
        <taxon>Actinomycetota</taxon>
        <taxon>Actinomycetes</taxon>
        <taxon>Streptosporangiales</taxon>
        <taxon>Nocardiopsidaceae</taxon>
        <taxon>Nocardiopsis</taxon>
    </lineage>
</organism>
<keyword evidence="2" id="KW-1185">Reference proteome</keyword>
<sequence length="240" mass="27551">MSTPPTAEDFLARLDEHRSDEELRKYQRYFRFDADHQDPDDHFIGVRMGTVFALAKEFRAMGPEEIEKLMDSPVHEARAGAMSIMEKKARDRKATPEEIGVLAALYLRRHDRVNDWDLVDLAAHHVVGRHLRDRPRDVLYALARSEDPWERRTAIVATAHFIAHGDLDDAFALSGILVEDDHELVQKAVGWMLRAAGEVDRVRLLAFLDEHAARAPRPLLRAAIERLPSETRAHYRSLRP</sequence>
<dbReference type="CDD" id="cd06561">
    <property type="entry name" value="AlkD_like"/>
    <property type="match status" value="1"/>
</dbReference>
<accession>A0ABU2M789</accession>
<dbReference type="InterPro" id="IPR016024">
    <property type="entry name" value="ARM-type_fold"/>
</dbReference>
<protein>
    <submittedName>
        <fullName evidence="1">DNA alkylation repair protein</fullName>
    </submittedName>
</protein>
<dbReference type="InterPro" id="IPR014825">
    <property type="entry name" value="DNA_alkylation"/>
</dbReference>
<dbReference type="PANTHER" id="PTHR34070">
    <property type="entry name" value="ARMADILLO-TYPE FOLD"/>
    <property type="match status" value="1"/>
</dbReference>
<evidence type="ECO:0000313" key="2">
    <source>
        <dbReference type="Proteomes" id="UP001183390"/>
    </source>
</evidence>
<dbReference type="Proteomes" id="UP001183390">
    <property type="component" value="Unassembled WGS sequence"/>
</dbReference>
<dbReference type="RefSeq" id="WP_311511182.1">
    <property type="nucleotide sequence ID" value="NZ_JAVREP010000004.1"/>
</dbReference>
<dbReference type="EMBL" id="JAVREP010000004">
    <property type="protein sequence ID" value="MDT0328464.1"/>
    <property type="molecule type" value="Genomic_DNA"/>
</dbReference>
<dbReference type="Pfam" id="PF08713">
    <property type="entry name" value="DNA_alkylation"/>
    <property type="match status" value="1"/>
</dbReference>
<name>A0ABU2M789_9ACTN</name>
<comment type="caution">
    <text evidence="1">The sequence shown here is derived from an EMBL/GenBank/DDBJ whole genome shotgun (WGS) entry which is preliminary data.</text>
</comment>
<dbReference type="PANTHER" id="PTHR34070:SF1">
    <property type="entry name" value="DNA ALKYLATION REPAIR PROTEIN"/>
    <property type="match status" value="1"/>
</dbReference>
<dbReference type="Gene3D" id="1.25.10.90">
    <property type="match status" value="1"/>
</dbReference>
<dbReference type="SUPFAM" id="SSF48371">
    <property type="entry name" value="ARM repeat"/>
    <property type="match status" value="1"/>
</dbReference>